<reference evidence="3" key="2">
    <citation type="journal article" date="2023" name="IMA Fungus">
        <title>Comparative genomic study of the Penicillium genus elucidates a diverse pangenome and 15 lateral gene transfer events.</title>
        <authorList>
            <person name="Petersen C."/>
            <person name="Sorensen T."/>
            <person name="Nielsen M.R."/>
            <person name="Sondergaard T.E."/>
            <person name="Sorensen J.L."/>
            <person name="Fitzpatrick D.A."/>
            <person name="Frisvad J.C."/>
            <person name="Nielsen K.L."/>
        </authorList>
    </citation>
    <scope>NUCLEOTIDE SEQUENCE</scope>
    <source>
        <strain evidence="3">IBT 19713</strain>
    </source>
</reference>
<feature type="region of interest" description="Disordered" evidence="1">
    <location>
        <begin position="26"/>
        <end position="49"/>
    </location>
</feature>
<dbReference type="RefSeq" id="XP_058327200.1">
    <property type="nucleotide sequence ID" value="XM_058478870.1"/>
</dbReference>
<dbReference type="Proteomes" id="UP001150941">
    <property type="component" value="Unassembled WGS sequence"/>
</dbReference>
<evidence type="ECO:0000256" key="2">
    <source>
        <dbReference type="SAM" id="SignalP"/>
    </source>
</evidence>
<dbReference type="EMBL" id="JAPQKS010000007">
    <property type="protein sequence ID" value="KAJ5220370.1"/>
    <property type="molecule type" value="Genomic_DNA"/>
</dbReference>
<dbReference type="PROSITE" id="PS51257">
    <property type="entry name" value="PROKAR_LIPOPROTEIN"/>
    <property type="match status" value="1"/>
</dbReference>
<dbReference type="GeneID" id="83206173"/>
<evidence type="ECO:0000256" key="1">
    <source>
        <dbReference type="SAM" id="MobiDB-lite"/>
    </source>
</evidence>
<comment type="caution">
    <text evidence="3">The sequence shown here is derived from an EMBL/GenBank/DDBJ whole genome shotgun (WGS) entry which is preliminary data.</text>
</comment>
<gene>
    <name evidence="3" type="ORF">N7468_009574</name>
</gene>
<organism evidence="3 4">
    <name type="scientific">Penicillium chermesinum</name>
    <dbReference type="NCBI Taxonomy" id="63820"/>
    <lineage>
        <taxon>Eukaryota</taxon>
        <taxon>Fungi</taxon>
        <taxon>Dikarya</taxon>
        <taxon>Ascomycota</taxon>
        <taxon>Pezizomycotina</taxon>
        <taxon>Eurotiomycetes</taxon>
        <taxon>Eurotiomycetidae</taxon>
        <taxon>Eurotiales</taxon>
        <taxon>Aspergillaceae</taxon>
        <taxon>Penicillium</taxon>
    </lineage>
</organism>
<feature type="signal peptide" evidence="2">
    <location>
        <begin position="1"/>
        <end position="18"/>
    </location>
</feature>
<name>A0A9W9TG96_9EURO</name>
<sequence length="114" mass="11598">MQFKTLISLGLMGSCAVALPGSWSSASSFWTSASSSATPTPSIGPLDGPPAVQAAESKFYADYNSFLAAPSGSAKQALYSKLNPDLQAIQSAKAAAWSSSAVAPTVSATPTPRR</sequence>
<dbReference type="OrthoDB" id="4331740at2759"/>
<evidence type="ECO:0000313" key="3">
    <source>
        <dbReference type="EMBL" id="KAJ5220370.1"/>
    </source>
</evidence>
<keyword evidence="4" id="KW-1185">Reference proteome</keyword>
<proteinExistence type="predicted"/>
<protein>
    <submittedName>
        <fullName evidence="3">Uncharacterized protein</fullName>
    </submittedName>
</protein>
<evidence type="ECO:0000313" key="4">
    <source>
        <dbReference type="Proteomes" id="UP001150941"/>
    </source>
</evidence>
<reference evidence="3" key="1">
    <citation type="submission" date="2022-11" db="EMBL/GenBank/DDBJ databases">
        <authorList>
            <person name="Petersen C."/>
        </authorList>
    </citation>
    <scope>NUCLEOTIDE SEQUENCE</scope>
    <source>
        <strain evidence="3">IBT 19713</strain>
    </source>
</reference>
<accession>A0A9W9TG96</accession>
<keyword evidence="2" id="KW-0732">Signal</keyword>
<feature type="compositionally biased region" description="Low complexity" evidence="1">
    <location>
        <begin position="26"/>
        <end position="41"/>
    </location>
</feature>
<dbReference type="AlphaFoldDB" id="A0A9W9TG96"/>
<feature type="chain" id="PRO_5040733791" evidence="2">
    <location>
        <begin position="19"/>
        <end position="114"/>
    </location>
</feature>